<proteinExistence type="predicted"/>
<sequence>MIIDTEITIALKNPIGQYDMRRVSIFKINNIGNIFKYLQVIEVSEKQIGFRIQCPICGEYHYYTYKSMSFVKGSMTICGCEKLGDPIFFIGQKEKVEDKINKYREVNENIYEMI</sequence>
<accession>A0A0A0I9K0</accession>
<dbReference type="OrthoDB" id="1917907at2"/>
<comment type="caution">
    <text evidence="1">The sequence shown here is derived from an EMBL/GenBank/DDBJ whole genome shotgun (WGS) entry which is preliminary data.</text>
</comment>
<organism evidence="1 2">
    <name type="scientific">Clostridium novyi A str. 4552</name>
    <dbReference type="NCBI Taxonomy" id="1444289"/>
    <lineage>
        <taxon>Bacteria</taxon>
        <taxon>Bacillati</taxon>
        <taxon>Bacillota</taxon>
        <taxon>Clostridia</taxon>
        <taxon>Eubacteriales</taxon>
        <taxon>Clostridiaceae</taxon>
        <taxon>Clostridium</taxon>
    </lineage>
</organism>
<protein>
    <submittedName>
        <fullName evidence="1">Uncharacterized protein</fullName>
    </submittedName>
</protein>
<dbReference type="Proteomes" id="UP000030012">
    <property type="component" value="Unassembled WGS sequence"/>
</dbReference>
<dbReference type="RefSeq" id="WP_039255155.1">
    <property type="nucleotide sequence ID" value="NZ_JENJ01000025.1"/>
</dbReference>
<dbReference type="EMBL" id="JENJ01000025">
    <property type="protein sequence ID" value="KGM96275.1"/>
    <property type="molecule type" value="Genomic_DNA"/>
</dbReference>
<dbReference type="AlphaFoldDB" id="A0A0A0I9K0"/>
<reference evidence="1 2" key="1">
    <citation type="submission" date="2014-01" db="EMBL/GenBank/DDBJ databases">
        <title>Plasmidome dynamics in the species complex Clostridium novyi sensu lato converts strains of independent lineages into distinctly different pathogens.</title>
        <authorList>
            <person name="Skarin H."/>
            <person name="Segerman B."/>
        </authorList>
    </citation>
    <scope>NUCLEOTIDE SEQUENCE [LARGE SCALE GENOMIC DNA]</scope>
    <source>
        <strain evidence="1 2">4552</strain>
    </source>
</reference>
<evidence type="ECO:0000313" key="2">
    <source>
        <dbReference type="Proteomes" id="UP000030012"/>
    </source>
</evidence>
<name>A0A0A0I9K0_CLONO</name>
<evidence type="ECO:0000313" key="1">
    <source>
        <dbReference type="EMBL" id="KGM96275.1"/>
    </source>
</evidence>
<gene>
    <name evidence="1" type="ORF">Z968_07125</name>
</gene>